<dbReference type="InterPro" id="IPR000326">
    <property type="entry name" value="PAP2/HPO"/>
</dbReference>
<organism evidence="10">
    <name type="scientific">Anisakis simplex</name>
    <name type="common">Herring worm</name>
    <dbReference type="NCBI Taxonomy" id="6269"/>
    <lineage>
        <taxon>Eukaryota</taxon>
        <taxon>Metazoa</taxon>
        <taxon>Ecdysozoa</taxon>
        <taxon>Nematoda</taxon>
        <taxon>Chromadorea</taxon>
        <taxon>Rhabditida</taxon>
        <taxon>Spirurina</taxon>
        <taxon>Ascaridomorpha</taxon>
        <taxon>Ascaridoidea</taxon>
        <taxon>Anisakidae</taxon>
        <taxon>Anisakis</taxon>
        <taxon>Anisakis simplex complex</taxon>
    </lineage>
</organism>
<dbReference type="InterPro" id="IPR043216">
    <property type="entry name" value="PAP-like"/>
</dbReference>
<dbReference type="OrthoDB" id="8907274at2759"/>
<evidence type="ECO:0000313" key="10">
    <source>
        <dbReference type="WBParaSite" id="ASIM_0001383101-mRNA-1"/>
    </source>
</evidence>
<feature type="transmembrane region" description="Helical" evidence="6">
    <location>
        <begin position="37"/>
        <end position="60"/>
    </location>
</feature>
<name>A0A0M3JZB2_ANISI</name>
<dbReference type="PANTHER" id="PTHR10165:SF174">
    <property type="entry name" value="PHOSPHATIDIC ACID PHOSPHATASE TYPE 2_HALOPEROXIDASE DOMAIN-CONTAINING PROTEIN"/>
    <property type="match status" value="1"/>
</dbReference>
<evidence type="ECO:0000256" key="1">
    <source>
        <dbReference type="ARBA" id="ARBA00004141"/>
    </source>
</evidence>
<proteinExistence type="inferred from homology"/>
<reference evidence="10" key="1">
    <citation type="submission" date="2017-02" db="UniProtKB">
        <authorList>
            <consortium name="WormBaseParasite"/>
        </authorList>
    </citation>
    <scope>IDENTIFICATION</scope>
</reference>
<dbReference type="Pfam" id="PF01569">
    <property type="entry name" value="PAP2"/>
    <property type="match status" value="1"/>
</dbReference>
<dbReference type="GO" id="GO:0007165">
    <property type="term" value="P:signal transduction"/>
    <property type="evidence" value="ECO:0007669"/>
    <property type="project" value="TreeGrafter"/>
</dbReference>
<evidence type="ECO:0000256" key="4">
    <source>
        <dbReference type="ARBA" id="ARBA00022989"/>
    </source>
</evidence>
<dbReference type="WBParaSite" id="ASIM_0001383101-mRNA-1">
    <property type="protein sequence ID" value="ASIM_0001383101-mRNA-1"/>
    <property type="gene ID" value="ASIM_0001383101"/>
</dbReference>
<protein>
    <submittedName>
        <fullName evidence="10">AcidPPc domain-containing protein</fullName>
    </submittedName>
</protein>
<keyword evidence="5 6" id="KW-0472">Membrane</keyword>
<comment type="similarity">
    <text evidence="2">Belongs to the PA-phosphatase related phosphoesterase family.</text>
</comment>
<evidence type="ECO:0000313" key="9">
    <source>
        <dbReference type="Proteomes" id="UP000267096"/>
    </source>
</evidence>
<feature type="domain" description="Phosphatidic acid phosphatase type 2/haloperoxidase" evidence="7">
    <location>
        <begin position="85"/>
        <end position="229"/>
    </location>
</feature>
<feature type="transmembrane region" description="Helical" evidence="6">
    <location>
        <begin position="184"/>
        <end position="204"/>
    </location>
</feature>
<gene>
    <name evidence="8" type="ORF">ASIM_LOCUS13259</name>
</gene>
<evidence type="ECO:0000313" key="8">
    <source>
        <dbReference type="EMBL" id="VDK49302.1"/>
    </source>
</evidence>
<dbReference type="GO" id="GO:0008195">
    <property type="term" value="F:phosphatidate phosphatase activity"/>
    <property type="evidence" value="ECO:0007669"/>
    <property type="project" value="TreeGrafter"/>
</dbReference>
<sequence>MLGKYSLTSRYARRDLVPSTSSASSSSADNQLNERSILIRCTILMGIDICISLIASYVIYKVITKSLVFPVERGFYCHEIQELSSPCFLLAVIVNQLCKCAIGRLRPNFLAVCDPRWDKIDCTSDPYRLITNAFCRGSPKAIKKARTSCPSGHATASVLAMCFLISYFDKILPKSAFNGTMKMIQYIVLITFYLWNGYCLVTRITDMWHFPSDVIYGALIGFLAAYIFFMRKRPQNNHRKFHTLKS</sequence>
<evidence type="ECO:0000259" key="7">
    <source>
        <dbReference type="SMART" id="SM00014"/>
    </source>
</evidence>
<evidence type="ECO:0000256" key="5">
    <source>
        <dbReference type="ARBA" id="ARBA00023136"/>
    </source>
</evidence>
<keyword evidence="4 6" id="KW-1133">Transmembrane helix</keyword>
<comment type="subcellular location">
    <subcellularLocation>
        <location evidence="1">Membrane</location>
        <topology evidence="1">Multi-pass membrane protein</topology>
    </subcellularLocation>
</comment>
<accession>A0A0M3JZB2</accession>
<dbReference type="GO" id="GO:0006644">
    <property type="term" value="P:phospholipid metabolic process"/>
    <property type="evidence" value="ECO:0007669"/>
    <property type="project" value="InterPro"/>
</dbReference>
<reference evidence="8 9" key="2">
    <citation type="submission" date="2018-11" db="EMBL/GenBank/DDBJ databases">
        <authorList>
            <consortium name="Pathogen Informatics"/>
        </authorList>
    </citation>
    <scope>NUCLEOTIDE SEQUENCE [LARGE SCALE GENOMIC DNA]</scope>
</reference>
<dbReference type="Proteomes" id="UP000267096">
    <property type="component" value="Unassembled WGS sequence"/>
</dbReference>
<evidence type="ECO:0000256" key="2">
    <source>
        <dbReference type="ARBA" id="ARBA00008816"/>
    </source>
</evidence>
<keyword evidence="3 6" id="KW-0812">Transmembrane</keyword>
<feature type="transmembrane region" description="Helical" evidence="6">
    <location>
        <begin position="154"/>
        <end position="172"/>
    </location>
</feature>
<evidence type="ECO:0000256" key="3">
    <source>
        <dbReference type="ARBA" id="ARBA00022692"/>
    </source>
</evidence>
<dbReference type="SUPFAM" id="SSF48317">
    <property type="entry name" value="Acid phosphatase/Vanadium-dependent haloperoxidase"/>
    <property type="match status" value="1"/>
</dbReference>
<dbReference type="Gene3D" id="1.20.144.10">
    <property type="entry name" value="Phosphatidic acid phosphatase type 2/haloperoxidase"/>
    <property type="match status" value="1"/>
</dbReference>
<evidence type="ECO:0000256" key="6">
    <source>
        <dbReference type="SAM" id="Phobius"/>
    </source>
</evidence>
<dbReference type="InterPro" id="IPR036938">
    <property type="entry name" value="PAP2/HPO_sf"/>
</dbReference>
<feature type="transmembrane region" description="Helical" evidence="6">
    <location>
        <begin position="210"/>
        <end position="229"/>
    </location>
</feature>
<keyword evidence="9" id="KW-1185">Reference proteome</keyword>
<dbReference type="SMART" id="SM00014">
    <property type="entry name" value="acidPPc"/>
    <property type="match status" value="1"/>
</dbReference>
<dbReference type="EMBL" id="UYRR01031348">
    <property type="protein sequence ID" value="VDK49302.1"/>
    <property type="molecule type" value="Genomic_DNA"/>
</dbReference>
<dbReference type="AlphaFoldDB" id="A0A0M3JZB2"/>
<dbReference type="GO" id="GO:0005886">
    <property type="term" value="C:plasma membrane"/>
    <property type="evidence" value="ECO:0007669"/>
    <property type="project" value="TreeGrafter"/>
</dbReference>
<dbReference type="PANTHER" id="PTHR10165">
    <property type="entry name" value="LIPID PHOSPHATE PHOSPHATASE"/>
    <property type="match status" value="1"/>
</dbReference>
<dbReference type="GO" id="GO:0046839">
    <property type="term" value="P:phospholipid dephosphorylation"/>
    <property type="evidence" value="ECO:0007669"/>
    <property type="project" value="TreeGrafter"/>
</dbReference>